<evidence type="ECO:0000313" key="3">
    <source>
        <dbReference type="Proteomes" id="UP000674938"/>
    </source>
</evidence>
<protein>
    <submittedName>
        <fullName evidence="2">GNAT family N-acetyltransferase</fullName>
    </submittedName>
</protein>
<dbReference type="Pfam" id="PF13673">
    <property type="entry name" value="Acetyltransf_10"/>
    <property type="match status" value="1"/>
</dbReference>
<gene>
    <name evidence="2" type="ORF">I6N95_00655</name>
</gene>
<dbReference type="Proteomes" id="UP000674938">
    <property type="component" value="Unassembled WGS sequence"/>
</dbReference>
<reference evidence="2" key="1">
    <citation type="submission" date="2020-12" db="EMBL/GenBank/DDBJ databases">
        <title>Vagococcus allomyrinae sp. nov. and Enterococcus lavae sp. nov., isolated from the larvae of Allomyrina dichotoma.</title>
        <authorList>
            <person name="Lee S.D."/>
        </authorList>
    </citation>
    <scope>NUCLEOTIDE SEQUENCE</scope>
    <source>
        <strain evidence="2">BWB3-3</strain>
    </source>
</reference>
<organism evidence="2 3">
    <name type="scientific">Vagococcus allomyrinae</name>
    <dbReference type="NCBI Taxonomy" id="2794353"/>
    <lineage>
        <taxon>Bacteria</taxon>
        <taxon>Bacillati</taxon>
        <taxon>Bacillota</taxon>
        <taxon>Bacilli</taxon>
        <taxon>Lactobacillales</taxon>
        <taxon>Enterococcaceae</taxon>
        <taxon>Vagococcus</taxon>
    </lineage>
</organism>
<comment type="caution">
    <text evidence="2">The sequence shown here is derived from an EMBL/GenBank/DDBJ whole genome shotgun (WGS) entry which is preliminary data.</text>
</comment>
<dbReference type="AlphaFoldDB" id="A0A940P7J4"/>
<dbReference type="SUPFAM" id="SSF55729">
    <property type="entry name" value="Acyl-CoA N-acyltransferases (Nat)"/>
    <property type="match status" value="1"/>
</dbReference>
<sequence>MITIGKLTDFTLTQVVTLFKERVAVFVVEQACPYQEIDEADYQATHIALWQGEELMAYTRVIDRGTEITFGRVLVTQAFRGQQLGRQIVSMTLAEIEKNYPDKPVQISAQAYLEKFYGSFGFEVISAEYLEDGIPHIDMVLH</sequence>
<dbReference type="EMBL" id="JAEEGA010000001">
    <property type="protein sequence ID" value="MBP1039505.1"/>
    <property type="molecule type" value="Genomic_DNA"/>
</dbReference>
<accession>A0A940P7J4</accession>
<dbReference type="Gene3D" id="3.40.630.30">
    <property type="match status" value="1"/>
</dbReference>
<feature type="domain" description="N-acetyltransferase" evidence="1">
    <location>
        <begin position="5"/>
        <end position="142"/>
    </location>
</feature>
<dbReference type="GO" id="GO:0016747">
    <property type="term" value="F:acyltransferase activity, transferring groups other than amino-acyl groups"/>
    <property type="evidence" value="ECO:0007669"/>
    <property type="project" value="InterPro"/>
</dbReference>
<dbReference type="InterPro" id="IPR016181">
    <property type="entry name" value="Acyl_CoA_acyltransferase"/>
</dbReference>
<dbReference type="InterPro" id="IPR000182">
    <property type="entry name" value="GNAT_dom"/>
</dbReference>
<keyword evidence="3" id="KW-1185">Reference proteome</keyword>
<proteinExistence type="predicted"/>
<dbReference type="RefSeq" id="WP_209524409.1">
    <property type="nucleotide sequence ID" value="NZ_JAEEGA010000001.1"/>
</dbReference>
<dbReference type="PROSITE" id="PS51186">
    <property type="entry name" value="GNAT"/>
    <property type="match status" value="1"/>
</dbReference>
<evidence type="ECO:0000259" key="1">
    <source>
        <dbReference type="PROSITE" id="PS51186"/>
    </source>
</evidence>
<evidence type="ECO:0000313" key="2">
    <source>
        <dbReference type="EMBL" id="MBP1039505.1"/>
    </source>
</evidence>
<name>A0A940P7J4_9ENTE</name>